<feature type="domain" description="Beta-lactamase-related" evidence="1">
    <location>
        <begin position="43"/>
        <end position="352"/>
    </location>
</feature>
<dbReference type="InterPro" id="IPR050491">
    <property type="entry name" value="AmpC-like"/>
</dbReference>
<evidence type="ECO:0000259" key="1">
    <source>
        <dbReference type="Pfam" id="PF00144"/>
    </source>
</evidence>
<dbReference type="RefSeq" id="WP_283344330.1">
    <property type="nucleotide sequence ID" value="NZ_JASHIF010000008.1"/>
</dbReference>
<reference evidence="2 3" key="1">
    <citation type="submission" date="2023-05" db="EMBL/GenBank/DDBJ databases">
        <title>Novel species of genus Flectobacillus isolated from stream in China.</title>
        <authorList>
            <person name="Lu H."/>
        </authorList>
    </citation>
    <scope>NUCLEOTIDE SEQUENCE [LARGE SCALE GENOMIC DNA]</scope>
    <source>
        <strain evidence="2 3">KCTC 42575</strain>
    </source>
</reference>
<dbReference type="InterPro" id="IPR012338">
    <property type="entry name" value="Beta-lactam/transpept-like"/>
</dbReference>
<name>A0ABT6Y728_9BACT</name>
<evidence type="ECO:0000313" key="3">
    <source>
        <dbReference type="Proteomes" id="UP001236507"/>
    </source>
</evidence>
<dbReference type="EC" id="3.1.1.103" evidence="2"/>
<accession>A0ABT6Y728</accession>
<dbReference type="Gene3D" id="3.40.710.10">
    <property type="entry name" value="DD-peptidase/beta-lactamase superfamily"/>
    <property type="match status" value="1"/>
</dbReference>
<dbReference type="EMBL" id="JASHIF010000008">
    <property type="protein sequence ID" value="MDI9859373.1"/>
    <property type="molecule type" value="Genomic_DNA"/>
</dbReference>
<keyword evidence="3" id="KW-1185">Reference proteome</keyword>
<dbReference type="Pfam" id="PF00144">
    <property type="entry name" value="Beta-lactamase"/>
    <property type="match status" value="1"/>
</dbReference>
<dbReference type="PANTHER" id="PTHR46825">
    <property type="entry name" value="D-ALANYL-D-ALANINE-CARBOXYPEPTIDASE/ENDOPEPTIDASE AMPH"/>
    <property type="match status" value="1"/>
</dbReference>
<dbReference type="PANTHER" id="PTHR46825:SF9">
    <property type="entry name" value="BETA-LACTAMASE-RELATED DOMAIN-CONTAINING PROTEIN"/>
    <property type="match status" value="1"/>
</dbReference>
<organism evidence="2 3">
    <name type="scientific">Flectobacillus roseus</name>
    <dbReference type="NCBI Taxonomy" id="502259"/>
    <lineage>
        <taxon>Bacteria</taxon>
        <taxon>Pseudomonadati</taxon>
        <taxon>Bacteroidota</taxon>
        <taxon>Cytophagia</taxon>
        <taxon>Cytophagales</taxon>
        <taxon>Flectobacillaceae</taxon>
        <taxon>Flectobacillus</taxon>
    </lineage>
</organism>
<dbReference type="GO" id="GO:0016787">
    <property type="term" value="F:hydrolase activity"/>
    <property type="evidence" value="ECO:0007669"/>
    <property type="project" value="UniProtKB-KW"/>
</dbReference>
<dbReference type="InterPro" id="IPR001466">
    <property type="entry name" value="Beta-lactam-related"/>
</dbReference>
<keyword evidence="2" id="KW-0378">Hydrolase</keyword>
<proteinExistence type="predicted"/>
<comment type="caution">
    <text evidence="2">The sequence shown here is derived from an EMBL/GenBank/DDBJ whole genome shotgun (WGS) entry which is preliminary data.</text>
</comment>
<dbReference type="SUPFAM" id="SSF56601">
    <property type="entry name" value="beta-lactamase/transpeptidase-like"/>
    <property type="match status" value="1"/>
</dbReference>
<evidence type="ECO:0000313" key="2">
    <source>
        <dbReference type="EMBL" id="MDI9859373.1"/>
    </source>
</evidence>
<gene>
    <name evidence="2" type="ORF">QM524_09150</name>
</gene>
<dbReference type="Proteomes" id="UP001236507">
    <property type="component" value="Unassembled WGS sequence"/>
</dbReference>
<protein>
    <submittedName>
        <fullName evidence="2">Serine hydrolase domain-containing protein</fullName>
        <ecNumber evidence="2">3.1.1.103</ecNumber>
    </submittedName>
</protein>
<sequence>MRKFTQTFLLVASLTSTGQAQIALTSKQIKRLDSIACQDVPKNAPGIATAIIQNGKVIYKKYAGFADLADSTIINKSSRFNIASNGKQFTALAILTLIDKKKLKLSDDIRKWFPKIYPDIKDKITIQSLLNHTSGVRDCYDLWSLQGYTWWEKSFSNNDVLALIEKQSDLNFKPDTKYLYSNTNYILLALILEKVTKRTFVDYTNEMFYQLNMPNTSFESNYKSIRGQIARAYFNFGTWTTFNWIWNVVGDGNLFTTLEDQIQWEKLALGRGSSGFKSKIISQSQKIIEGSKFTNYGYGLEFGKYKELSYRFHEGATGAWKATTIRFPQNNISIVTLTNTGKSIPYNQTRQMADVIFNLKSDETYLVTQPMSIGTYIREDEILGTYLTESDFAFTFEKINNKIFLKRVGRNDVELEREANNIFHQKFDPAFKQEFTVNSKGELQVTAYYINHSPYRLTKANRIKENFDFRSINGDYINSETNTTLKIEYLEGMNYEITFRNDYKTKGLLVSTNKMLVDIYSLEIQKGKLFLNGARIKNVKYVQK</sequence>